<feature type="transmembrane region" description="Helical" evidence="7">
    <location>
        <begin position="24"/>
        <end position="43"/>
    </location>
</feature>
<dbReference type="Pfam" id="PF04205">
    <property type="entry name" value="FMN_bind"/>
    <property type="match status" value="1"/>
</dbReference>
<comment type="subcellular location">
    <subcellularLocation>
        <location evidence="6">Cell inner membrane</location>
        <topology evidence="6">Single-pass membrane protein</topology>
    </subcellularLocation>
</comment>
<dbReference type="RefSeq" id="WP_377814319.1">
    <property type="nucleotide sequence ID" value="NZ_JBHRSJ010000019.1"/>
</dbReference>
<dbReference type="InterPro" id="IPR007329">
    <property type="entry name" value="FMN-bd"/>
</dbReference>
<comment type="caution">
    <text evidence="9">The sequence shown here is derived from an EMBL/GenBank/DDBJ whole genome shotgun (WGS) entry which is preliminary data.</text>
</comment>
<dbReference type="HAMAP" id="MF_00479">
    <property type="entry name" value="RsxG_RnfG"/>
    <property type="match status" value="1"/>
</dbReference>
<keyword evidence="6" id="KW-1278">Translocase</keyword>
<proteinExistence type="inferred from homology"/>
<name>A0ABV7ATI6_9GAMM</name>
<gene>
    <name evidence="9" type="primary">rsxG</name>
    <name evidence="6" type="synonym">rnfG</name>
    <name evidence="9" type="ORF">ACFOJE_10655</name>
</gene>
<evidence type="ECO:0000256" key="5">
    <source>
        <dbReference type="ARBA" id="ARBA00022982"/>
    </source>
</evidence>
<keyword evidence="6" id="KW-1003">Cell membrane</keyword>
<keyword evidence="3 6" id="KW-0285">Flavoprotein</keyword>
<feature type="modified residue" description="FMN phosphoryl threonine" evidence="6">
    <location>
        <position position="188"/>
    </location>
</feature>
<dbReference type="PIRSF" id="PIRSF006091">
    <property type="entry name" value="E_trnsport_RnfG"/>
    <property type="match status" value="1"/>
</dbReference>
<dbReference type="NCBIfam" id="NF002519">
    <property type="entry name" value="PRK01908.1"/>
    <property type="match status" value="1"/>
</dbReference>
<evidence type="ECO:0000313" key="9">
    <source>
        <dbReference type="EMBL" id="MFC2972669.1"/>
    </source>
</evidence>
<evidence type="ECO:0000259" key="8">
    <source>
        <dbReference type="SMART" id="SM00900"/>
    </source>
</evidence>
<feature type="domain" description="FMN-binding" evidence="8">
    <location>
        <begin position="113"/>
        <end position="205"/>
    </location>
</feature>
<evidence type="ECO:0000313" key="10">
    <source>
        <dbReference type="Proteomes" id="UP001595457"/>
    </source>
</evidence>
<dbReference type="EMBL" id="JBHRSJ010000019">
    <property type="protein sequence ID" value="MFC2972669.1"/>
    <property type="molecule type" value="Genomic_DNA"/>
</dbReference>
<reference evidence="10" key="1">
    <citation type="journal article" date="2019" name="Int. J. Syst. Evol. Microbiol.">
        <title>The Global Catalogue of Microorganisms (GCM) 10K type strain sequencing project: providing services to taxonomists for standard genome sequencing and annotation.</title>
        <authorList>
            <consortium name="The Broad Institute Genomics Platform"/>
            <consortium name="The Broad Institute Genome Sequencing Center for Infectious Disease"/>
            <person name="Wu L."/>
            <person name="Ma J."/>
        </authorList>
    </citation>
    <scope>NUCLEOTIDE SEQUENCE [LARGE SCALE GENOMIC DNA]</scope>
    <source>
        <strain evidence="10">KCTC 62195</strain>
    </source>
</reference>
<keyword evidence="1 6" id="KW-0813">Transport</keyword>
<organism evidence="9 10">
    <name type="scientific">Azotobacter bryophylli</name>
    <dbReference type="NCBI Taxonomy" id="1986537"/>
    <lineage>
        <taxon>Bacteria</taxon>
        <taxon>Pseudomonadati</taxon>
        <taxon>Pseudomonadota</taxon>
        <taxon>Gammaproteobacteria</taxon>
        <taxon>Pseudomonadales</taxon>
        <taxon>Pseudomonadaceae</taxon>
        <taxon>Azotobacter</taxon>
    </lineage>
</organism>
<keyword evidence="2 6" id="KW-0597">Phosphoprotein</keyword>
<evidence type="ECO:0000256" key="2">
    <source>
        <dbReference type="ARBA" id="ARBA00022553"/>
    </source>
</evidence>
<keyword evidence="10" id="KW-1185">Reference proteome</keyword>
<dbReference type="NCBIfam" id="TIGR01947">
    <property type="entry name" value="rnfG"/>
    <property type="match status" value="1"/>
</dbReference>
<evidence type="ECO:0000256" key="1">
    <source>
        <dbReference type="ARBA" id="ARBA00022448"/>
    </source>
</evidence>
<comment type="function">
    <text evidence="6">Part of a membrane-bound complex that couples electron transfer with translocation of ions across the membrane.</text>
</comment>
<evidence type="ECO:0000256" key="3">
    <source>
        <dbReference type="ARBA" id="ARBA00022630"/>
    </source>
</evidence>
<evidence type="ECO:0000256" key="7">
    <source>
        <dbReference type="SAM" id="Phobius"/>
    </source>
</evidence>
<protein>
    <recommendedName>
        <fullName evidence="6">Ion-translocating oxidoreductase complex subunit G</fullName>
        <ecNumber evidence="6">7.-.-.-</ecNumber>
    </recommendedName>
    <alternativeName>
        <fullName evidence="6">Rnf electron transport complex subunit G</fullName>
    </alternativeName>
</protein>
<dbReference type="Proteomes" id="UP001595457">
    <property type="component" value="Unassembled WGS sequence"/>
</dbReference>
<comment type="subunit">
    <text evidence="6">The complex is composed of six subunits: RnfA, RnfB, RnfC, RnfD, RnfE and RnfG.</text>
</comment>
<keyword evidence="4 6" id="KW-0288">FMN</keyword>
<keyword evidence="6 7" id="KW-1133">Transmembrane helix</keyword>
<evidence type="ECO:0000256" key="4">
    <source>
        <dbReference type="ARBA" id="ARBA00022643"/>
    </source>
</evidence>
<comment type="similarity">
    <text evidence="6">Belongs to the RnfG family.</text>
</comment>
<keyword evidence="6" id="KW-0997">Cell inner membrane</keyword>
<dbReference type="EC" id="7.-.-.-" evidence="6"/>
<comment type="cofactor">
    <cofactor evidence="6">
        <name>FMN</name>
        <dbReference type="ChEBI" id="CHEBI:58210"/>
    </cofactor>
</comment>
<keyword evidence="5 6" id="KW-0249">Electron transport</keyword>
<dbReference type="SMART" id="SM00900">
    <property type="entry name" value="FMN_bind"/>
    <property type="match status" value="1"/>
</dbReference>
<keyword evidence="6 7" id="KW-0812">Transmembrane</keyword>
<dbReference type="InterPro" id="IPR010209">
    <property type="entry name" value="Ion_transpt_RnfG/RsxG"/>
</dbReference>
<keyword evidence="6 7" id="KW-0472">Membrane</keyword>
<accession>A0ABV7ATI6</accession>
<dbReference type="PANTHER" id="PTHR36118:SF1">
    <property type="entry name" value="ION-TRANSLOCATING OXIDOREDUCTASE COMPLEX SUBUNIT G"/>
    <property type="match status" value="1"/>
</dbReference>
<sequence length="219" mass="24181">MSQTTETTAASPSLLERWRSRVEYQGLSLGLVCALVALALLVADRLTHEQIDVQMQQDRLAVLRQVLPEQLYDNNPLAEAFKLQDPQLGEVEVYPARLAGKLTAIAFQTSNIGYGGPIVQLIAIDSHGHILGVRVLSHKETPGLADKIEISKSEWITVFDGLSLENPTLDKWKVKKDGGRFDQFAGATITPRAVVKSVLQALQFQQRQADQISQQEAQP</sequence>
<dbReference type="PANTHER" id="PTHR36118">
    <property type="entry name" value="ION-TRANSLOCATING OXIDOREDUCTASE COMPLEX SUBUNIT G"/>
    <property type="match status" value="1"/>
</dbReference>
<evidence type="ECO:0000256" key="6">
    <source>
        <dbReference type="HAMAP-Rule" id="MF_00479"/>
    </source>
</evidence>